<sequence>MNSVQSDFTPWPEQMANDYRRLGLWQDKTLYQYLKQSIIRYPTNIAIVCGQQSITYAELERKIHAAANGFRSLGLSEGDNVILQMTNIAEFYISYFALIHQGIRPILALPAHRHAEISYFCQHAQAKAYLIDGQTHGFDYQTLAEKLLKENPCLRHVIVRAKHSELLQSHFISFDDFRDERELAPVSNASQVAFFQLSGGTTGTPKLIPRTHNDYAYSVVGSNAICGFNEYTRYLCALPAAHNFPLSSPGSLGVFFAGGTVILTQDPTPKAAFPLIERHKVTVSALVPPLALLWMDAAPHARYNLSSLQLIQVGGAKLSQSAAKALPKALNCQLQQVFGMAEGLVNYTRLDDPLEVIIETQGRPISAHDQVKVVNEAGEEVARGEEGFLLTQGPYTIRGYYRAPEHNQRSFTHNGFYRTGDIVKITEQGNIIVTGRDKDQINRGGEKIAAEEVENHLLGHSAIHDVALIAIPDRLLGERSCAVVVTNHHLNTTGTELKRYLRSKGLADYKIPDVIQFADTLPKTSVGKIDKKRLRESYAQLGLSTE</sequence>
<organism evidence="6">
    <name type="scientific">Vibrio vulnificus</name>
    <dbReference type="NCBI Taxonomy" id="672"/>
    <lineage>
        <taxon>Bacteria</taxon>
        <taxon>Pseudomonadati</taxon>
        <taxon>Pseudomonadota</taxon>
        <taxon>Gammaproteobacteria</taxon>
        <taxon>Vibrionales</taxon>
        <taxon>Vibrionaceae</taxon>
        <taxon>Vibrio</taxon>
    </lineage>
</organism>
<proteinExistence type="inferred from homology"/>
<feature type="domain" description="AMP-binding enzyme C-terminal" evidence="5">
    <location>
        <begin position="452"/>
        <end position="528"/>
    </location>
</feature>
<comment type="similarity">
    <text evidence="2">Belongs to the ATP-dependent AMP-binding enzyme family.</text>
</comment>
<dbReference type="InterPro" id="IPR045851">
    <property type="entry name" value="AMP-bd_C_sf"/>
</dbReference>
<evidence type="ECO:0000259" key="4">
    <source>
        <dbReference type="Pfam" id="PF00501"/>
    </source>
</evidence>
<keyword evidence="6" id="KW-0808">Transferase</keyword>
<dbReference type="PANTHER" id="PTHR43767">
    <property type="entry name" value="LONG-CHAIN-FATTY-ACID--COA LIGASE"/>
    <property type="match status" value="1"/>
</dbReference>
<dbReference type="PROSITE" id="PS00455">
    <property type="entry name" value="AMP_BINDING"/>
    <property type="match status" value="1"/>
</dbReference>
<dbReference type="EC" id="2.7.7.58" evidence="6"/>
<protein>
    <submittedName>
        <fullName evidence="6">(2,3-dihydroxybenzoyl)adenylate synthase</fullName>
        <ecNumber evidence="6">2.7.7.58</ecNumber>
    </submittedName>
</protein>
<reference evidence="6" key="1">
    <citation type="journal article" date="2018" name="Genome Biol.">
        <title>SKESA: strategic k-mer extension for scrupulous assemblies.</title>
        <authorList>
            <person name="Souvorov A."/>
            <person name="Agarwala R."/>
            <person name="Lipman D.J."/>
        </authorList>
    </citation>
    <scope>NUCLEOTIDE SEQUENCE</scope>
    <source>
        <strain evidence="6">BCW_3452</strain>
    </source>
</reference>
<dbReference type="Gene3D" id="2.30.38.10">
    <property type="entry name" value="Luciferase, Domain 3"/>
    <property type="match status" value="1"/>
</dbReference>
<dbReference type="Proteomes" id="UP000863257">
    <property type="component" value="Unassembled WGS sequence"/>
</dbReference>
<dbReference type="NCBIfam" id="TIGR02275">
    <property type="entry name" value="DHB_AMP_lig"/>
    <property type="match status" value="1"/>
</dbReference>
<gene>
    <name evidence="6" type="ORF">I7730_06015</name>
</gene>
<dbReference type="GO" id="GO:0019290">
    <property type="term" value="P:siderophore biosynthetic process"/>
    <property type="evidence" value="ECO:0007669"/>
    <property type="project" value="InterPro"/>
</dbReference>
<evidence type="ECO:0000259" key="5">
    <source>
        <dbReference type="Pfam" id="PF13193"/>
    </source>
</evidence>
<dbReference type="SUPFAM" id="SSF56801">
    <property type="entry name" value="Acetyl-CoA synthetase-like"/>
    <property type="match status" value="1"/>
</dbReference>
<dbReference type="GO" id="GO:0008668">
    <property type="term" value="F:2,3-dihydroxybenzoate--[aryl-carrier protein] ligase"/>
    <property type="evidence" value="ECO:0007669"/>
    <property type="project" value="InterPro"/>
</dbReference>
<evidence type="ECO:0000256" key="3">
    <source>
        <dbReference type="ARBA" id="ARBA00022598"/>
    </source>
</evidence>
<dbReference type="Pfam" id="PF13193">
    <property type="entry name" value="AMP-binding_C"/>
    <property type="match status" value="1"/>
</dbReference>
<feature type="domain" description="AMP-dependent synthetase/ligase" evidence="4">
    <location>
        <begin position="38"/>
        <end position="401"/>
    </location>
</feature>
<evidence type="ECO:0000313" key="6">
    <source>
        <dbReference type="EMBL" id="HAS8539338.1"/>
    </source>
</evidence>
<dbReference type="FunFam" id="3.30.300.30:FF:000008">
    <property type="entry name" value="2,3-dihydroxybenzoate-AMP ligase"/>
    <property type="match status" value="1"/>
</dbReference>
<comment type="caution">
    <text evidence="6">The sequence shown here is derived from an EMBL/GenBank/DDBJ whole genome shotgun (WGS) entry which is preliminary data.</text>
</comment>
<dbReference type="Pfam" id="PF00501">
    <property type="entry name" value="AMP-binding"/>
    <property type="match status" value="1"/>
</dbReference>
<dbReference type="InterPro" id="IPR000873">
    <property type="entry name" value="AMP-dep_synth/lig_dom"/>
</dbReference>
<dbReference type="FunFam" id="2.30.38.10:FF:000003">
    <property type="entry name" value="Vibriobactin-specific 2,3-dihydroxybenzoate-AMP ligase"/>
    <property type="match status" value="1"/>
</dbReference>
<dbReference type="RefSeq" id="WP_058666255.1">
    <property type="nucleotide sequence ID" value="NZ_CP035783.1"/>
</dbReference>
<accession>A0A8H9MZ30</accession>
<dbReference type="InterPro" id="IPR011963">
    <property type="entry name" value="DHB_AMP_lig"/>
</dbReference>
<dbReference type="Gene3D" id="3.40.50.980">
    <property type="match status" value="2"/>
</dbReference>
<keyword evidence="6" id="KW-0548">Nucleotidyltransferase</keyword>
<dbReference type="AlphaFoldDB" id="A0A8H9MZ30"/>
<dbReference type="EMBL" id="DACRBY010000005">
    <property type="protein sequence ID" value="HAS8539338.1"/>
    <property type="molecule type" value="Genomic_DNA"/>
</dbReference>
<reference evidence="6" key="2">
    <citation type="submission" date="2019-01" db="EMBL/GenBank/DDBJ databases">
        <authorList>
            <consortium name="NCBI Pathogen Detection Project"/>
        </authorList>
    </citation>
    <scope>NUCLEOTIDE SEQUENCE</scope>
    <source>
        <strain evidence="6">BCW_3452</strain>
    </source>
</reference>
<dbReference type="Gene3D" id="3.30.300.30">
    <property type="match status" value="1"/>
</dbReference>
<dbReference type="PANTHER" id="PTHR43767:SF1">
    <property type="entry name" value="NONRIBOSOMAL PEPTIDE SYNTHASE PES1 (EUROFUNG)-RELATED"/>
    <property type="match status" value="1"/>
</dbReference>
<evidence type="ECO:0000256" key="1">
    <source>
        <dbReference type="ARBA" id="ARBA00004924"/>
    </source>
</evidence>
<dbReference type="InterPro" id="IPR050237">
    <property type="entry name" value="ATP-dep_AMP-bd_enzyme"/>
</dbReference>
<dbReference type="InterPro" id="IPR025110">
    <property type="entry name" value="AMP-bd_C"/>
</dbReference>
<name>A0A8H9MZ30_VIBVL</name>
<dbReference type="InterPro" id="IPR020845">
    <property type="entry name" value="AMP-binding_CS"/>
</dbReference>
<keyword evidence="3" id="KW-0436">Ligase</keyword>
<evidence type="ECO:0000256" key="2">
    <source>
        <dbReference type="ARBA" id="ARBA00006432"/>
    </source>
</evidence>
<dbReference type="CDD" id="cd05920">
    <property type="entry name" value="23DHB-AMP_lg"/>
    <property type="match status" value="1"/>
</dbReference>
<comment type="pathway">
    <text evidence="1">Siderophore biosynthesis.</text>
</comment>
<dbReference type="GO" id="GO:0016779">
    <property type="term" value="F:nucleotidyltransferase activity"/>
    <property type="evidence" value="ECO:0007669"/>
    <property type="project" value="UniProtKB-KW"/>
</dbReference>